<organism evidence="1 2">
    <name type="scientific">Callosobruchus maculatus</name>
    <name type="common">Southern cowpea weevil</name>
    <name type="synonym">Pulse bruchid</name>
    <dbReference type="NCBI Taxonomy" id="64391"/>
    <lineage>
        <taxon>Eukaryota</taxon>
        <taxon>Metazoa</taxon>
        <taxon>Ecdysozoa</taxon>
        <taxon>Arthropoda</taxon>
        <taxon>Hexapoda</taxon>
        <taxon>Insecta</taxon>
        <taxon>Pterygota</taxon>
        <taxon>Neoptera</taxon>
        <taxon>Endopterygota</taxon>
        <taxon>Coleoptera</taxon>
        <taxon>Polyphaga</taxon>
        <taxon>Cucujiformia</taxon>
        <taxon>Chrysomeloidea</taxon>
        <taxon>Chrysomelidae</taxon>
        <taxon>Bruchinae</taxon>
        <taxon>Bruchini</taxon>
        <taxon>Callosobruchus</taxon>
    </lineage>
</organism>
<protein>
    <submittedName>
        <fullName evidence="1">Uncharacterized protein</fullName>
    </submittedName>
</protein>
<gene>
    <name evidence="1" type="ORF">CALMAC_LOCUS3901</name>
</gene>
<evidence type="ECO:0000313" key="1">
    <source>
        <dbReference type="EMBL" id="VEN39325.1"/>
    </source>
</evidence>
<sequence length="594" mass="68462">MNGEKELHFAPFRYQESILNSRSERFDLKVEALENIWRKLQKLDTNTDRNLAAEILNWAKLHTLNILLSAEWNGFKGMYENSLRQQIEQTEKSISLYGKGFQVAVAGLIGVLNNPWNNPTLQTILNWTSKHSICSKQIEFFYTETPYLVSIRLKKLCESQCEDLALNLAKVFMDCCVIAKSNFNGTENQIRYIDDILIALLHKFHQNDELIAKMKSFSFEEGLQFAKRFANKQIRYLRLWENSRVIAVLALQTYISQIMIKYDSNLRPMLSNFVKLYKSMCSTKSCLERFSESMECISNLTDSNGLQDLCSIFREEYEPAIKPLILKMYVKMLTAEMNINEVQRDSEEITSINSTKANLARMLTSLAEFFDDHVNVARECLLTAFSIFPTKERLKGIENLARRSGFEGVEMERPLKCSHLPAQPILDKVGSQCICGDWVIKPELELPRTNIPLYEAMQNSVLGISETLCDDLVICLSSPRNKIFNWLLPWKDLHKLCVLHLENPQATNNFTKKLNYLNVDYSAFQDIKREPINYFEGIENGYEHYIYPDLGIKFPKNPSLCKKGKSSDKTDLEKKIIEGILAGSAMVNIERLSL</sequence>
<dbReference type="SUPFAM" id="SSF48371">
    <property type="entry name" value="ARM repeat"/>
    <property type="match status" value="1"/>
</dbReference>
<reference evidence="1 2" key="1">
    <citation type="submission" date="2019-01" db="EMBL/GenBank/DDBJ databases">
        <authorList>
            <person name="Sayadi A."/>
        </authorList>
    </citation>
    <scope>NUCLEOTIDE SEQUENCE [LARGE SCALE GENOMIC DNA]</scope>
</reference>
<dbReference type="OrthoDB" id="6427254at2759"/>
<accession>A0A653BUQ7</accession>
<evidence type="ECO:0000313" key="2">
    <source>
        <dbReference type="Proteomes" id="UP000410492"/>
    </source>
</evidence>
<keyword evidence="2" id="KW-1185">Reference proteome</keyword>
<dbReference type="Proteomes" id="UP000410492">
    <property type="component" value="Unassembled WGS sequence"/>
</dbReference>
<dbReference type="EMBL" id="CAACVG010005457">
    <property type="protein sequence ID" value="VEN39325.1"/>
    <property type="molecule type" value="Genomic_DNA"/>
</dbReference>
<dbReference type="InterPro" id="IPR016024">
    <property type="entry name" value="ARM-type_fold"/>
</dbReference>
<name>A0A653BUQ7_CALMS</name>
<proteinExistence type="predicted"/>
<dbReference type="AlphaFoldDB" id="A0A653BUQ7"/>